<dbReference type="EMBL" id="KN837128">
    <property type="protein sequence ID" value="KIJ42748.1"/>
    <property type="molecule type" value="Genomic_DNA"/>
</dbReference>
<evidence type="ECO:0000256" key="1">
    <source>
        <dbReference type="SAM" id="MobiDB-lite"/>
    </source>
</evidence>
<feature type="compositionally biased region" description="Pro residues" evidence="1">
    <location>
        <begin position="80"/>
        <end position="94"/>
    </location>
</feature>
<organism evidence="2 3">
    <name type="scientific">Sphaerobolus stellatus (strain SS14)</name>
    <dbReference type="NCBI Taxonomy" id="990650"/>
    <lineage>
        <taxon>Eukaryota</taxon>
        <taxon>Fungi</taxon>
        <taxon>Dikarya</taxon>
        <taxon>Basidiomycota</taxon>
        <taxon>Agaricomycotina</taxon>
        <taxon>Agaricomycetes</taxon>
        <taxon>Phallomycetidae</taxon>
        <taxon>Geastrales</taxon>
        <taxon>Sphaerobolaceae</taxon>
        <taxon>Sphaerobolus</taxon>
    </lineage>
</organism>
<protein>
    <submittedName>
        <fullName evidence="2">Unplaced genomic scaffold SPHSTscaffold_53, whole genome shotgun sequence</fullName>
    </submittedName>
</protein>
<feature type="compositionally biased region" description="Low complexity" evidence="1">
    <location>
        <begin position="52"/>
        <end position="65"/>
    </location>
</feature>
<dbReference type="HOGENOM" id="CLU_1321651_0_0_1"/>
<evidence type="ECO:0000313" key="2">
    <source>
        <dbReference type="EMBL" id="KIJ42748.1"/>
    </source>
</evidence>
<feature type="compositionally biased region" description="Polar residues" evidence="1">
    <location>
        <begin position="145"/>
        <end position="155"/>
    </location>
</feature>
<proteinExistence type="predicted"/>
<keyword evidence="3" id="KW-1185">Reference proteome</keyword>
<reference evidence="2 3" key="1">
    <citation type="submission" date="2014-06" db="EMBL/GenBank/DDBJ databases">
        <title>Evolutionary Origins and Diversification of the Mycorrhizal Mutualists.</title>
        <authorList>
            <consortium name="DOE Joint Genome Institute"/>
            <consortium name="Mycorrhizal Genomics Consortium"/>
            <person name="Kohler A."/>
            <person name="Kuo A."/>
            <person name="Nagy L.G."/>
            <person name="Floudas D."/>
            <person name="Copeland A."/>
            <person name="Barry K.W."/>
            <person name="Cichocki N."/>
            <person name="Veneault-Fourrey C."/>
            <person name="LaButti K."/>
            <person name="Lindquist E.A."/>
            <person name="Lipzen A."/>
            <person name="Lundell T."/>
            <person name="Morin E."/>
            <person name="Murat C."/>
            <person name="Riley R."/>
            <person name="Ohm R."/>
            <person name="Sun H."/>
            <person name="Tunlid A."/>
            <person name="Henrissat B."/>
            <person name="Grigoriev I.V."/>
            <person name="Hibbett D.S."/>
            <person name="Martin F."/>
        </authorList>
    </citation>
    <scope>NUCLEOTIDE SEQUENCE [LARGE SCALE GENOMIC DNA]</scope>
    <source>
        <strain evidence="2 3">SS14</strain>
    </source>
</reference>
<dbReference type="AlphaFoldDB" id="A0A0C9UI53"/>
<name>A0A0C9UI53_SPHS4</name>
<feature type="region of interest" description="Disordered" evidence="1">
    <location>
        <begin position="71"/>
        <end position="99"/>
    </location>
</feature>
<feature type="region of interest" description="Disordered" evidence="1">
    <location>
        <begin position="121"/>
        <end position="208"/>
    </location>
</feature>
<sequence length="208" mass="23086">MYWTSCSTSKPWHGANMKLIFRALRNDMKRRIPLVRTLAIIPTVHPSRRSKTWTSSPSTPSISALLSIPRRPGLSLASPPSGPSPPPPTHPRPSNPESYKVQCAGKFASTFHRGYHAGLAKLGGDGDESEVGERKERETVALQRQPLQQRSQTLSPKKNARRPNNININNTDDLKIQTPEDCATTPDTFMSISHPIPSKPRLKSKLLK</sequence>
<dbReference type="Proteomes" id="UP000054279">
    <property type="component" value="Unassembled WGS sequence"/>
</dbReference>
<feature type="region of interest" description="Disordered" evidence="1">
    <location>
        <begin position="46"/>
        <end position="65"/>
    </location>
</feature>
<evidence type="ECO:0000313" key="3">
    <source>
        <dbReference type="Proteomes" id="UP000054279"/>
    </source>
</evidence>
<gene>
    <name evidence="2" type="ORF">M422DRAFT_48140</name>
</gene>
<accession>A0A0C9UI53</accession>